<dbReference type="InterPro" id="IPR050958">
    <property type="entry name" value="Cell_Adh-Cytoskel_Orgn"/>
</dbReference>
<evidence type="ECO:0000313" key="7">
    <source>
        <dbReference type="Proteomes" id="UP001634394"/>
    </source>
</evidence>
<dbReference type="Gene3D" id="2.60.40.10">
    <property type="entry name" value="Immunoglobulins"/>
    <property type="match status" value="6"/>
</dbReference>
<evidence type="ECO:0000259" key="5">
    <source>
        <dbReference type="PROSITE" id="PS50835"/>
    </source>
</evidence>
<dbReference type="PANTHER" id="PTHR45080:SF8">
    <property type="entry name" value="IG-LIKE DOMAIN-CONTAINING PROTEIN"/>
    <property type="match status" value="1"/>
</dbReference>
<keyword evidence="4" id="KW-0812">Transmembrane</keyword>
<keyword evidence="7" id="KW-1185">Reference proteome</keyword>
<protein>
    <recommendedName>
        <fullName evidence="5">Ig-like domain-containing protein</fullName>
    </recommendedName>
</protein>
<organism evidence="6 7">
    <name type="scientific">Sinanodonta woodiana</name>
    <name type="common">Chinese pond mussel</name>
    <name type="synonym">Anodonta woodiana</name>
    <dbReference type="NCBI Taxonomy" id="1069815"/>
    <lineage>
        <taxon>Eukaryota</taxon>
        <taxon>Metazoa</taxon>
        <taxon>Spiralia</taxon>
        <taxon>Lophotrochozoa</taxon>
        <taxon>Mollusca</taxon>
        <taxon>Bivalvia</taxon>
        <taxon>Autobranchia</taxon>
        <taxon>Heteroconchia</taxon>
        <taxon>Palaeoheterodonta</taxon>
        <taxon>Unionida</taxon>
        <taxon>Unionoidea</taxon>
        <taxon>Unionidae</taxon>
        <taxon>Unioninae</taxon>
        <taxon>Sinanodonta</taxon>
    </lineage>
</organism>
<dbReference type="AlphaFoldDB" id="A0ABD3XPD1"/>
<feature type="domain" description="Ig-like" evidence="5">
    <location>
        <begin position="270"/>
        <end position="353"/>
    </location>
</feature>
<sequence>TGTGLTAVKWYFNGNKELDKTNSHYSWPNSNSPSLTIYNVVETDAGNYLCFAENQAGSHFDSVILNVNLKPRVSTTSSIVTVLEHTSAVLRCAVNSTQTYTTVWRYNGLTLTTGSRFDWTSGTTKADLSILAAQPSDSGTYTCVATNSIGSRDVQVALTVQVRVPLITIPQTQYAVEERQNVDLQCDIEASEIDRVTWQANGVTLTSEFGGHFYFQTSYPSSWTKNAQYLKISNVQKTDEGITKYQCSATNIAGSATSNTAISLDVQYGPVVTVLPSQQLVLVGETVTLQCTSQSNPPTASIAWTKDSSTTVLSTQSTLRIGPIQASDAGTYRCTANNVLTVPGTGNKERTGSNAMVLTTVAPPQSVFLVSSSMETVAKGNSVTLTCNSLGGTNPLNYYWQFSGQNVSQSRSFTIQNIAINQAGTYDCWAWNIYGKRKADQSVTVVVNYVPLPVDDLVQVFQRELNEQVTFICFTYAMPALTDYRWYTKGSNTVIGRGMYYTLDMSSSTQYGDYECVANNSVGDSQRIGFTLSARGSSGLNTGASTSDTCGVGWQLILGLTLGILFFLLIVIIIIVCCCYFGCCACCKKQKETKTKITPEEKPLAKPFTGSLTSAVTRKDIDVSINGYREDRYVTPRYHLKPASSVASGPIIIPFEDENSVYTYMPEDVPIKTPRQLPPLQTFTEVMEAPRKHKKKKRRHHHYEQNVLPPPSNKSQKQEIEDDIIVIPGPSRDEVYA</sequence>
<feature type="region of interest" description="Disordered" evidence="3">
    <location>
        <begin position="688"/>
        <end position="737"/>
    </location>
</feature>
<feature type="domain" description="Ig-like" evidence="5">
    <location>
        <begin position="364"/>
        <end position="444"/>
    </location>
</feature>
<evidence type="ECO:0000256" key="2">
    <source>
        <dbReference type="ARBA" id="ARBA00023157"/>
    </source>
</evidence>
<dbReference type="InterPro" id="IPR003598">
    <property type="entry name" value="Ig_sub2"/>
</dbReference>
<dbReference type="InterPro" id="IPR007110">
    <property type="entry name" value="Ig-like_dom"/>
</dbReference>
<keyword evidence="2" id="KW-1015">Disulfide bond</keyword>
<name>A0ABD3XPD1_SINWO</name>
<dbReference type="InterPro" id="IPR013783">
    <property type="entry name" value="Ig-like_fold"/>
</dbReference>
<dbReference type="Pfam" id="PF07679">
    <property type="entry name" value="I-set"/>
    <property type="match status" value="3"/>
</dbReference>
<dbReference type="Proteomes" id="UP001634394">
    <property type="component" value="Unassembled WGS sequence"/>
</dbReference>
<keyword evidence="4" id="KW-0472">Membrane</keyword>
<evidence type="ECO:0000256" key="3">
    <source>
        <dbReference type="SAM" id="MobiDB-lite"/>
    </source>
</evidence>
<keyword evidence="4" id="KW-1133">Transmembrane helix</keyword>
<reference evidence="6 7" key="1">
    <citation type="submission" date="2024-11" db="EMBL/GenBank/DDBJ databases">
        <title>Chromosome-level genome assembly of the freshwater bivalve Anodonta woodiana.</title>
        <authorList>
            <person name="Chen X."/>
        </authorList>
    </citation>
    <scope>NUCLEOTIDE SEQUENCE [LARGE SCALE GENOMIC DNA]</scope>
    <source>
        <strain evidence="6">MN2024</strain>
        <tissue evidence="6">Gills</tissue>
    </source>
</reference>
<keyword evidence="1" id="KW-0732">Signal</keyword>
<dbReference type="Pfam" id="PF13927">
    <property type="entry name" value="Ig_3"/>
    <property type="match status" value="2"/>
</dbReference>
<dbReference type="EMBL" id="JBJQND010000002">
    <property type="protein sequence ID" value="KAL3886828.1"/>
    <property type="molecule type" value="Genomic_DNA"/>
</dbReference>
<feature type="domain" description="Ig-like" evidence="5">
    <location>
        <begin position="451"/>
        <end position="533"/>
    </location>
</feature>
<dbReference type="InterPro" id="IPR003599">
    <property type="entry name" value="Ig_sub"/>
</dbReference>
<evidence type="ECO:0000313" key="6">
    <source>
        <dbReference type="EMBL" id="KAL3886828.1"/>
    </source>
</evidence>
<dbReference type="SMART" id="SM00409">
    <property type="entry name" value="IG"/>
    <property type="match status" value="6"/>
</dbReference>
<feature type="domain" description="Ig-like" evidence="5">
    <location>
        <begin position="71"/>
        <end position="159"/>
    </location>
</feature>
<dbReference type="InterPro" id="IPR036179">
    <property type="entry name" value="Ig-like_dom_sf"/>
</dbReference>
<accession>A0ABD3XPD1</accession>
<comment type="caution">
    <text evidence="6">The sequence shown here is derived from an EMBL/GenBank/DDBJ whole genome shotgun (WGS) entry which is preliminary data.</text>
</comment>
<gene>
    <name evidence="6" type="ORF">ACJMK2_026793</name>
</gene>
<proteinExistence type="predicted"/>
<dbReference type="InterPro" id="IPR013098">
    <property type="entry name" value="Ig_I-set"/>
</dbReference>
<feature type="transmembrane region" description="Helical" evidence="4">
    <location>
        <begin position="554"/>
        <end position="587"/>
    </location>
</feature>
<evidence type="ECO:0000256" key="1">
    <source>
        <dbReference type="ARBA" id="ARBA00022729"/>
    </source>
</evidence>
<dbReference type="SUPFAM" id="SSF48726">
    <property type="entry name" value="Immunoglobulin"/>
    <property type="match status" value="6"/>
</dbReference>
<dbReference type="SMART" id="SM00408">
    <property type="entry name" value="IGc2"/>
    <property type="match status" value="6"/>
</dbReference>
<evidence type="ECO:0000256" key="4">
    <source>
        <dbReference type="SAM" id="Phobius"/>
    </source>
</evidence>
<dbReference type="CDD" id="cd00096">
    <property type="entry name" value="Ig"/>
    <property type="match status" value="2"/>
</dbReference>
<feature type="domain" description="Ig-like" evidence="5">
    <location>
        <begin position="1"/>
        <end position="66"/>
    </location>
</feature>
<feature type="non-terminal residue" evidence="6">
    <location>
        <position position="1"/>
    </location>
</feature>
<dbReference type="PANTHER" id="PTHR45080">
    <property type="entry name" value="CONTACTIN 5"/>
    <property type="match status" value="1"/>
</dbReference>
<feature type="domain" description="Ig-like" evidence="5">
    <location>
        <begin position="165"/>
        <end position="263"/>
    </location>
</feature>
<feature type="compositionally biased region" description="Basic residues" evidence="3">
    <location>
        <begin position="691"/>
        <end position="702"/>
    </location>
</feature>
<dbReference type="PROSITE" id="PS50835">
    <property type="entry name" value="IG_LIKE"/>
    <property type="match status" value="6"/>
</dbReference>